<evidence type="ECO:0000313" key="3">
    <source>
        <dbReference type="EMBL" id="ARU54708.1"/>
    </source>
</evidence>
<feature type="domain" description="SWIM-type" evidence="2">
    <location>
        <begin position="56"/>
        <end position="93"/>
    </location>
</feature>
<dbReference type="InterPro" id="IPR007527">
    <property type="entry name" value="Znf_SWIM"/>
</dbReference>
<accession>A0A1Y0I2I3</accession>
<gene>
    <name evidence="3" type="ORF">OLMES_0605</name>
</gene>
<reference evidence="3 4" key="1">
    <citation type="submission" date="2017-05" db="EMBL/GenBank/DDBJ databases">
        <title>Genomic insights into alkan degradation activity of Oleiphilus messinensis.</title>
        <authorList>
            <person name="Kozyavkin S.A."/>
            <person name="Slesarev A.I."/>
            <person name="Golyshin P.N."/>
            <person name="Korzhenkov A."/>
            <person name="Golyshina O.N."/>
            <person name="Toshchakov S.V."/>
        </authorList>
    </citation>
    <scope>NUCLEOTIDE SEQUENCE [LARGE SCALE GENOMIC DNA]</scope>
    <source>
        <strain evidence="3 4">ME102</strain>
    </source>
</reference>
<dbReference type="RefSeq" id="WP_087459881.1">
    <property type="nucleotide sequence ID" value="NZ_CP021425.1"/>
</dbReference>
<keyword evidence="1" id="KW-0863">Zinc-finger</keyword>
<dbReference type="KEGG" id="ome:OLMES_0605"/>
<dbReference type="GO" id="GO:0008270">
    <property type="term" value="F:zinc ion binding"/>
    <property type="evidence" value="ECO:0007669"/>
    <property type="project" value="UniProtKB-KW"/>
</dbReference>
<name>A0A1Y0I2I3_9GAMM</name>
<keyword evidence="4" id="KW-1185">Reference proteome</keyword>
<dbReference type="Proteomes" id="UP000196027">
    <property type="component" value="Chromosome"/>
</dbReference>
<proteinExistence type="predicted"/>
<dbReference type="AlphaFoldDB" id="A0A1Y0I2I3"/>
<sequence length="297" mass="34323">MALDINAELLTKLAGQQTYENGKHLFENDAVSEVDVHRQASRDTVQGSIRDATNSYSAILKLSPTTLEGSCNCPESEGFDFCKHCAALALEFRRLQSKLGYMDQGSDREKILSYLLRKDKTSLAKSLLTFIESDPLTTQRYLLHAHLTSGNIDYHALRKQITETTRVPKNLFRQKHIQNFFENIELLWELIEEHKTNLAPDKLQKLCEYSLSRLQNLLSELDSAIGFHEPVLKTIVNCHQYSLNRTQPNLEKRYKYLESIWSDENQSIYPKKSEILQYIKDEAFRELLNNTILSPHE</sequence>
<evidence type="ECO:0000256" key="1">
    <source>
        <dbReference type="PROSITE-ProRule" id="PRU00325"/>
    </source>
</evidence>
<organism evidence="3 4">
    <name type="scientific">Oleiphilus messinensis</name>
    <dbReference type="NCBI Taxonomy" id="141451"/>
    <lineage>
        <taxon>Bacteria</taxon>
        <taxon>Pseudomonadati</taxon>
        <taxon>Pseudomonadota</taxon>
        <taxon>Gammaproteobacteria</taxon>
        <taxon>Oceanospirillales</taxon>
        <taxon>Oleiphilaceae</taxon>
        <taxon>Oleiphilus</taxon>
    </lineage>
</organism>
<evidence type="ECO:0000313" key="4">
    <source>
        <dbReference type="Proteomes" id="UP000196027"/>
    </source>
</evidence>
<dbReference type="OrthoDB" id="7187515at2"/>
<dbReference type="EMBL" id="CP021425">
    <property type="protein sequence ID" value="ARU54708.1"/>
    <property type="molecule type" value="Genomic_DNA"/>
</dbReference>
<protein>
    <submittedName>
        <fullName evidence="3">SWIM zinc finger protein</fullName>
    </submittedName>
</protein>
<keyword evidence="1" id="KW-0479">Metal-binding</keyword>
<dbReference type="PROSITE" id="PS50966">
    <property type="entry name" value="ZF_SWIM"/>
    <property type="match status" value="1"/>
</dbReference>
<keyword evidence="1" id="KW-0862">Zinc</keyword>
<evidence type="ECO:0000259" key="2">
    <source>
        <dbReference type="PROSITE" id="PS50966"/>
    </source>
</evidence>